<keyword evidence="4" id="KW-1185">Reference proteome</keyword>
<dbReference type="RefSeq" id="WP_077719213.1">
    <property type="nucleotide sequence ID" value="NZ_CP019699.1"/>
</dbReference>
<evidence type="ECO:0000313" key="3">
    <source>
        <dbReference type="EMBL" id="AQS55390.1"/>
    </source>
</evidence>
<keyword evidence="2" id="KW-0812">Transmembrane</keyword>
<organism evidence="3 4">
    <name type="scientific">Novibacillus thermophilus</name>
    <dbReference type="NCBI Taxonomy" id="1471761"/>
    <lineage>
        <taxon>Bacteria</taxon>
        <taxon>Bacillati</taxon>
        <taxon>Bacillota</taxon>
        <taxon>Bacilli</taxon>
        <taxon>Bacillales</taxon>
        <taxon>Thermoactinomycetaceae</taxon>
        <taxon>Novibacillus</taxon>
    </lineage>
</organism>
<proteinExistence type="predicted"/>
<dbReference type="AlphaFoldDB" id="A0A1U9K5V7"/>
<dbReference type="STRING" id="1471761.B0W44_05915"/>
<reference evidence="3 4" key="1">
    <citation type="journal article" date="2015" name="Int. J. Syst. Evol. Microbiol.">
        <title>Novibacillus thermophilus gen. nov., sp. nov., a Gram-staining-negative and moderately thermophilic member of the family Thermoactinomycetaceae.</title>
        <authorList>
            <person name="Yang G."/>
            <person name="Chen J."/>
            <person name="Zhou S."/>
        </authorList>
    </citation>
    <scope>NUCLEOTIDE SEQUENCE [LARGE SCALE GENOMIC DNA]</scope>
    <source>
        <strain evidence="3 4">SG-1</strain>
    </source>
</reference>
<dbReference type="Proteomes" id="UP000188603">
    <property type="component" value="Chromosome"/>
</dbReference>
<keyword evidence="2" id="KW-0472">Membrane</keyword>
<sequence length="69" mass="8088">MGQSPITPSTDEDKRIYKLEQLREAARLDERERREELEEEKEAVKNFWKAVQAGILIVSAVVIAYFVFF</sequence>
<keyword evidence="1" id="KW-0175">Coiled coil</keyword>
<evidence type="ECO:0000256" key="1">
    <source>
        <dbReference type="SAM" id="Coils"/>
    </source>
</evidence>
<dbReference type="KEGG" id="ntr:B0W44_05915"/>
<keyword evidence="2" id="KW-1133">Transmembrane helix</keyword>
<evidence type="ECO:0000256" key="2">
    <source>
        <dbReference type="SAM" id="Phobius"/>
    </source>
</evidence>
<protein>
    <submittedName>
        <fullName evidence="3">Uncharacterized protein</fullName>
    </submittedName>
</protein>
<dbReference type="EMBL" id="CP019699">
    <property type="protein sequence ID" value="AQS55390.1"/>
    <property type="molecule type" value="Genomic_DNA"/>
</dbReference>
<evidence type="ECO:0000313" key="4">
    <source>
        <dbReference type="Proteomes" id="UP000188603"/>
    </source>
</evidence>
<accession>A0A1U9K5V7</accession>
<name>A0A1U9K5V7_9BACL</name>
<feature type="transmembrane region" description="Helical" evidence="2">
    <location>
        <begin position="47"/>
        <end position="68"/>
    </location>
</feature>
<feature type="coiled-coil region" evidence="1">
    <location>
        <begin position="19"/>
        <end position="47"/>
    </location>
</feature>
<gene>
    <name evidence="3" type="ORF">B0W44_05915</name>
</gene>